<comment type="similarity">
    <text evidence="3">Belongs to the TMEM86 family.</text>
</comment>
<dbReference type="GeneID" id="109571855"/>
<reference evidence="21" key="1">
    <citation type="submission" date="2025-08" db="UniProtKB">
        <authorList>
            <consortium name="RefSeq"/>
        </authorList>
    </citation>
    <scope>IDENTIFICATION</scope>
    <source>
        <tissue evidence="21">Blood</tissue>
    </source>
</reference>
<evidence type="ECO:0000313" key="20">
    <source>
        <dbReference type="Proteomes" id="UP001652663"/>
    </source>
</evidence>
<dbReference type="GO" id="GO:0006629">
    <property type="term" value="P:lipid metabolic process"/>
    <property type="evidence" value="ECO:0007669"/>
    <property type="project" value="UniProtKB-KW"/>
</dbReference>
<evidence type="ECO:0000256" key="17">
    <source>
        <dbReference type="ARBA" id="ARBA00049560"/>
    </source>
</evidence>
<feature type="transmembrane region" description="Helical" evidence="19">
    <location>
        <begin position="81"/>
        <end position="98"/>
    </location>
</feature>
<keyword evidence="10" id="KW-0443">Lipid metabolism</keyword>
<evidence type="ECO:0000256" key="12">
    <source>
        <dbReference type="ARBA" id="ARBA00035673"/>
    </source>
</evidence>
<keyword evidence="7" id="KW-0378">Hydrolase</keyword>
<feature type="transmembrane region" description="Helical" evidence="19">
    <location>
        <begin position="104"/>
        <end position="123"/>
    </location>
</feature>
<dbReference type="GO" id="GO:0047408">
    <property type="term" value="F:alkenylglycerophosphocholine hydrolase activity"/>
    <property type="evidence" value="ECO:0007669"/>
    <property type="project" value="UniProtKB-EC"/>
</dbReference>
<evidence type="ECO:0000256" key="16">
    <source>
        <dbReference type="ARBA" id="ARBA00049458"/>
    </source>
</evidence>
<dbReference type="EC" id="3.3.2.2" evidence="12"/>
<evidence type="ECO:0000256" key="19">
    <source>
        <dbReference type="SAM" id="Phobius"/>
    </source>
</evidence>
<comment type="function">
    <text evidence="13">Catalyzes the hydrolysis of the vinyl ether bond of choline or ethanolamine lysoplasmalogens, forming fatty aldehyde and glycerophosphocholine or glycerophosphoethanolamine, respectively and is specific for the sn-2-deacylated (lyso) form of plasmalogen.</text>
</comment>
<evidence type="ECO:0000256" key="2">
    <source>
        <dbReference type="ARBA" id="ARBA00004496"/>
    </source>
</evidence>
<comment type="catalytic activity">
    <reaction evidence="16">
        <text>a 1-O-(1Z-alkenyl)-sn-glycero-3-phosphoethanolamine + H2O = a 2,3-saturated aldehyde + sn-glycero-3-phosphoethanolamine</text>
        <dbReference type="Rhea" id="RHEA:16905"/>
        <dbReference type="ChEBI" id="CHEBI:15377"/>
        <dbReference type="ChEBI" id="CHEBI:73359"/>
        <dbReference type="ChEBI" id="CHEBI:77288"/>
        <dbReference type="ChEBI" id="CHEBI:143890"/>
        <dbReference type="EC" id="3.3.2.2"/>
    </reaction>
</comment>
<dbReference type="Pfam" id="PF07947">
    <property type="entry name" value="YhhN"/>
    <property type="match status" value="1"/>
</dbReference>
<evidence type="ECO:0000256" key="3">
    <source>
        <dbReference type="ARBA" id="ARBA00007375"/>
    </source>
</evidence>
<name>A0A6P5D6V5_BOSIN</name>
<organism evidence="20 21">
    <name type="scientific">Bos indicus</name>
    <name type="common">Zebu</name>
    <dbReference type="NCBI Taxonomy" id="9915"/>
    <lineage>
        <taxon>Eukaryota</taxon>
        <taxon>Metazoa</taxon>
        <taxon>Chordata</taxon>
        <taxon>Craniata</taxon>
        <taxon>Vertebrata</taxon>
        <taxon>Euteleostomi</taxon>
        <taxon>Mammalia</taxon>
        <taxon>Eutheria</taxon>
        <taxon>Laurasiatheria</taxon>
        <taxon>Artiodactyla</taxon>
        <taxon>Ruminantia</taxon>
        <taxon>Pecora</taxon>
        <taxon>Bovidae</taxon>
        <taxon>Bovinae</taxon>
        <taxon>Bos</taxon>
    </lineage>
</organism>
<evidence type="ECO:0000256" key="7">
    <source>
        <dbReference type="ARBA" id="ARBA00022801"/>
    </source>
</evidence>
<evidence type="ECO:0000313" key="21">
    <source>
        <dbReference type="RefSeq" id="XP_019833928.2"/>
    </source>
</evidence>
<feature type="transmembrane region" description="Helical" evidence="19">
    <location>
        <begin position="205"/>
        <end position="222"/>
    </location>
</feature>
<accession>A0A6P5D6V5</accession>
<evidence type="ECO:0000256" key="13">
    <source>
        <dbReference type="ARBA" id="ARBA00037660"/>
    </source>
</evidence>
<dbReference type="InterPro" id="IPR012506">
    <property type="entry name" value="TMEM86B-like"/>
</dbReference>
<dbReference type="GO" id="GO:0005789">
    <property type="term" value="C:endoplasmic reticulum membrane"/>
    <property type="evidence" value="ECO:0007669"/>
    <property type="project" value="UniProtKB-SubCell"/>
</dbReference>
<dbReference type="OrthoDB" id="2133758at2759"/>
<protein>
    <recommendedName>
        <fullName evidence="14">Lysoplasmalogenase TMEM86B</fullName>
        <ecNumber evidence="12">3.3.2.2</ecNumber>
    </recommendedName>
    <alternativeName>
        <fullName evidence="15">Transmembrane protein 86B</fullName>
    </alternativeName>
</protein>
<keyword evidence="6 19" id="KW-0812">Transmembrane</keyword>
<comment type="catalytic activity">
    <reaction evidence="17">
        <text>a 1-O-(1Z-alkenyl)-sn-glycero-3-phosphocholine + H2O = a 2,3-saturated aldehyde + sn-glycerol 3-phosphocholine</text>
        <dbReference type="Rhea" id="RHEA:22544"/>
        <dbReference type="ChEBI" id="CHEBI:15377"/>
        <dbReference type="ChEBI" id="CHEBI:16870"/>
        <dbReference type="ChEBI" id="CHEBI:73359"/>
        <dbReference type="ChEBI" id="CHEBI:77287"/>
        <dbReference type="EC" id="3.3.2.2"/>
    </reaction>
</comment>
<feature type="transmembrane region" description="Helical" evidence="19">
    <location>
        <begin position="234"/>
        <end position="253"/>
    </location>
</feature>
<gene>
    <name evidence="21" type="primary">TMEM86B</name>
</gene>
<evidence type="ECO:0000256" key="6">
    <source>
        <dbReference type="ARBA" id="ARBA00022692"/>
    </source>
</evidence>
<keyword evidence="8" id="KW-0256">Endoplasmic reticulum</keyword>
<dbReference type="PANTHER" id="PTHR31885">
    <property type="entry name" value="GH04784P"/>
    <property type="match status" value="1"/>
</dbReference>
<feature type="transmembrane region" description="Helical" evidence="19">
    <location>
        <begin position="135"/>
        <end position="153"/>
    </location>
</feature>
<evidence type="ECO:0000256" key="1">
    <source>
        <dbReference type="ARBA" id="ARBA00004477"/>
    </source>
</evidence>
<evidence type="ECO:0000256" key="10">
    <source>
        <dbReference type="ARBA" id="ARBA00023098"/>
    </source>
</evidence>
<keyword evidence="11 19" id="KW-0472">Membrane</keyword>
<evidence type="ECO:0000256" key="5">
    <source>
        <dbReference type="ARBA" id="ARBA00022490"/>
    </source>
</evidence>
<comment type="subunit">
    <text evidence="4">Homodimer.</text>
</comment>
<evidence type="ECO:0000256" key="9">
    <source>
        <dbReference type="ARBA" id="ARBA00022989"/>
    </source>
</evidence>
<sequence>MGGAALGVLRPLPFEPPGTAASYQSQSPQDAPELTCNHTPSPPPSKPAVPTCRPLWGPQADTDARKEGLLRKPRFSAQPRVGLGLLPFFLACAVYLLVRNADQPPWVNVLLKILPVLYLAGFLGTAHPGGGYRALLQGALLCSAVGDACLVWPEALRYGMAAFGLAHLLYLRAFGLTPLKPGLLLPLLLVSALYFRLLHPHMPPQVVWPLLAYSIVLVAMLWQGLARGGSAHWGALLFVLSDSLLAWNIFTYLVPHGHLLVMTTYYSAQMLITLSAFQNPRLKSH</sequence>
<comment type="subcellular location">
    <subcellularLocation>
        <location evidence="2">Cytoplasm</location>
    </subcellularLocation>
    <subcellularLocation>
        <location evidence="1">Endoplasmic reticulum membrane</location>
        <topology evidence="1">Multi-pass membrane protein</topology>
    </subcellularLocation>
</comment>
<evidence type="ECO:0000256" key="15">
    <source>
        <dbReference type="ARBA" id="ARBA00042674"/>
    </source>
</evidence>
<dbReference type="CTD" id="255043"/>
<evidence type="ECO:0000256" key="8">
    <source>
        <dbReference type="ARBA" id="ARBA00022824"/>
    </source>
</evidence>
<feature type="region of interest" description="Disordered" evidence="18">
    <location>
        <begin position="1"/>
        <end position="49"/>
    </location>
</feature>
<keyword evidence="5" id="KW-0963">Cytoplasm</keyword>
<evidence type="ECO:0000256" key="11">
    <source>
        <dbReference type="ARBA" id="ARBA00023136"/>
    </source>
</evidence>
<dbReference type="RefSeq" id="XP_019833928.2">
    <property type="nucleotide sequence ID" value="XM_019978369.2"/>
</dbReference>
<evidence type="ECO:0000256" key="4">
    <source>
        <dbReference type="ARBA" id="ARBA00011738"/>
    </source>
</evidence>
<keyword evidence="9 19" id="KW-1133">Transmembrane helix</keyword>
<evidence type="ECO:0000256" key="14">
    <source>
        <dbReference type="ARBA" id="ARBA00039876"/>
    </source>
</evidence>
<dbReference type="PANTHER" id="PTHR31885:SF7">
    <property type="entry name" value="LYSOPLASMALOGENASE"/>
    <property type="match status" value="1"/>
</dbReference>
<dbReference type="Proteomes" id="UP001652663">
    <property type="component" value="Chromosome 18"/>
</dbReference>
<evidence type="ECO:0000256" key="18">
    <source>
        <dbReference type="SAM" id="MobiDB-lite"/>
    </source>
</evidence>
<keyword evidence="20" id="KW-1185">Reference proteome</keyword>
<proteinExistence type="inferred from homology"/>
<dbReference type="KEGG" id="biu:109571855"/>